<feature type="region of interest" description="Disordered" evidence="1">
    <location>
        <begin position="60"/>
        <end position="230"/>
    </location>
</feature>
<dbReference type="InterPro" id="IPR052099">
    <property type="entry name" value="Regulatory_TF_Diverse"/>
</dbReference>
<dbReference type="Proteomes" id="UP001276659">
    <property type="component" value="Unassembled WGS sequence"/>
</dbReference>
<dbReference type="AlphaFoldDB" id="A0AAD9ZB43"/>
<dbReference type="InterPro" id="IPR011598">
    <property type="entry name" value="bHLH_dom"/>
</dbReference>
<proteinExistence type="predicted"/>
<evidence type="ECO:0000313" key="3">
    <source>
        <dbReference type="EMBL" id="KAK3174910.1"/>
    </source>
</evidence>
<feature type="compositionally biased region" description="Low complexity" evidence="1">
    <location>
        <begin position="161"/>
        <end position="172"/>
    </location>
</feature>
<evidence type="ECO:0000256" key="1">
    <source>
        <dbReference type="SAM" id="MobiDB-lite"/>
    </source>
</evidence>
<protein>
    <recommendedName>
        <fullName evidence="2">BHLH domain-containing protein</fullName>
    </recommendedName>
</protein>
<feature type="region of interest" description="Disordered" evidence="1">
    <location>
        <begin position="1"/>
        <end position="45"/>
    </location>
</feature>
<feature type="compositionally biased region" description="Polar residues" evidence="1">
    <location>
        <begin position="103"/>
        <end position="114"/>
    </location>
</feature>
<name>A0AAD9ZB43_9LECA</name>
<feature type="compositionally biased region" description="Polar residues" evidence="1">
    <location>
        <begin position="136"/>
        <end position="160"/>
    </location>
</feature>
<evidence type="ECO:0000313" key="4">
    <source>
        <dbReference type="Proteomes" id="UP001276659"/>
    </source>
</evidence>
<dbReference type="Pfam" id="PF00010">
    <property type="entry name" value="HLH"/>
    <property type="match status" value="1"/>
</dbReference>
<sequence length="331" mass="36437">MPFSATETDMNGVPYDCSKDNPSSPDFSYLDNPSYSQPQYPASPLLVDTDHESYFTMPFDDTSWMNSEDPSGDRRFFESVPLPVDASPTSLPQYNDVKGPPSHDSTSSLDSTNCHVDLARITEYETWNAPQPARGGSQNRNRELSASSSPTYSQTQVSRCSSSLALANADSAKPNGQPNSRSTPSTPSDEQFPRKRRRSSSGIPATEPEAELEDVKSQSKAKPSAKVSHSVIERRYRENLNTKITQLDQALTSIRQAGEGTSDAPGKARKADVINEAMRYVKQAKVDGEARNKEIDFLRLRVAALEKLVHCGDCALLKQFAGQQINDSTKF</sequence>
<dbReference type="PANTHER" id="PTHR47336">
    <property type="entry name" value="TRANSCRIPTION FACTOR HMS1-RELATED"/>
    <property type="match status" value="1"/>
</dbReference>
<dbReference type="InterPro" id="IPR036638">
    <property type="entry name" value="HLH_DNA-bd_sf"/>
</dbReference>
<keyword evidence="4" id="KW-1185">Reference proteome</keyword>
<reference evidence="3" key="1">
    <citation type="submission" date="2022-11" db="EMBL/GenBank/DDBJ databases">
        <title>Chromosomal genome sequence assembly and mating type (MAT) locus characterization of the leprose asexual lichenized fungus Lepraria neglecta (Nyl.) Erichsen.</title>
        <authorList>
            <person name="Allen J.L."/>
            <person name="Pfeffer B."/>
        </authorList>
    </citation>
    <scope>NUCLEOTIDE SEQUENCE</scope>
    <source>
        <strain evidence="3">Allen 5258</strain>
    </source>
</reference>
<dbReference type="PANTHER" id="PTHR47336:SF2">
    <property type="entry name" value="TRANSCRIPTION FACTOR HMS1-RELATED"/>
    <property type="match status" value="1"/>
</dbReference>
<dbReference type="PROSITE" id="PS50888">
    <property type="entry name" value="BHLH"/>
    <property type="match status" value="1"/>
</dbReference>
<evidence type="ECO:0000259" key="2">
    <source>
        <dbReference type="PROSITE" id="PS50888"/>
    </source>
</evidence>
<feature type="compositionally biased region" description="Polar residues" evidence="1">
    <location>
        <begin position="174"/>
        <end position="189"/>
    </location>
</feature>
<gene>
    <name evidence="3" type="ORF">OEA41_002156</name>
</gene>
<dbReference type="EMBL" id="JASNWA010000006">
    <property type="protein sequence ID" value="KAK3174910.1"/>
    <property type="molecule type" value="Genomic_DNA"/>
</dbReference>
<dbReference type="GO" id="GO:0046983">
    <property type="term" value="F:protein dimerization activity"/>
    <property type="evidence" value="ECO:0007669"/>
    <property type="project" value="InterPro"/>
</dbReference>
<dbReference type="SUPFAM" id="SSF47459">
    <property type="entry name" value="HLH, helix-loop-helix DNA-binding domain"/>
    <property type="match status" value="1"/>
</dbReference>
<comment type="caution">
    <text evidence="3">The sequence shown here is derived from an EMBL/GenBank/DDBJ whole genome shotgun (WGS) entry which is preliminary data.</text>
</comment>
<organism evidence="3 4">
    <name type="scientific">Lepraria neglecta</name>
    <dbReference type="NCBI Taxonomy" id="209136"/>
    <lineage>
        <taxon>Eukaryota</taxon>
        <taxon>Fungi</taxon>
        <taxon>Dikarya</taxon>
        <taxon>Ascomycota</taxon>
        <taxon>Pezizomycotina</taxon>
        <taxon>Lecanoromycetes</taxon>
        <taxon>OSLEUM clade</taxon>
        <taxon>Lecanoromycetidae</taxon>
        <taxon>Lecanorales</taxon>
        <taxon>Lecanorineae</taxon>
        <taxon>Stereocaulaceae</taxon>
        <taxon>Lepraria</taxon>
    </lineage>
</organism>
<feature type="compositionally biased region" description="Low complexity" evidence="1">
    <location>
        <begin position="33"/>
        <end position="44"/>
    </location>
</feature>
<feature type="domain" description="BHLH" evidence="2">
    <location>
        <begin position="224"/>
        <end position="284"/>
    </location>
</feature>
<dbReference type="Gene3D" id="4.10.280.10">
    <property type="entry name" value="Helix-loop-helix DNA-binding domain"/>
    <property type="match status" value="1"/>
</dbReference>
<accession>A0AAD9ZB43</accession>